<protein>
    <submittedName>
        <fullName evidence="2">Uncharacterized protein</fullName>
    </submittedName>
</protein>
<evidence type="ECO:0000313" key="2">
    <source>
        <dbReference type="EMBL" id="MBP0725684.1"/>
    </source>
</evidence>
<gene>
    <name evidence="2" type="ORF">J5Y03_10925</name>
</gene>
<proteinExistence type="predicted"/>
<keyword evidence="1" id="KW-0472">Membrane</keyword>
<keyword evidence="3" id="KW-1185">Reference proteome</keyword>
<accession>A0A940NP08</accession>
<dbReference type="Proteomes" id="UP000682134">
    <property type="component" value="Unassembled WGS sequence"/>
</dbReference>
<dbReference type="RefSeq" id="WP_209405509.1">
    <property type="nucleotide sequence ID" value="NZ_JAGIYQ010000006.1"/>
</dbReference>
<comment type="caution">
    <text evidence="2">The sequence shown here is derived from an EMBL/GenBank/DDBJ whole genome shotgun (WGS) entry which is preliminary data.</text>
</comment>
<organism evidence="2 3">
    <name type="scientific">Gottfriedia endophytica</name>
    <dbReference type="NCBI Taxonomy" id="2820819"/>
    <lineage>
        <taxon>Bacteria</taxon>
        <taxon>Bacillati</taxon>
        <taxon>Bacillota</taxon>
        <taxon>Bacilli</taxon>
        <taxon>Bacillales</taxon>
        <taxon>Bacillaceae</taxon>
        <taxon>Gottfriedia</taxon>
    </lineage>
</organism>
<feature type="transmembrane region" description="Helical" evidence="1">
    <location>
        <begin position="6"/>
        <end position="23"/>
    </location>
</feature>
<evidence type="ECO:0000256" key="1">
    <source>
        <dbReference type="SAM" id="Phobius"/>
    </source>
</evidence>
<keyword evidence="1" id="KW-0812">Transmembrane</keyword>
<evidence type="ECO:0000313" key="3">
    <source>
        <dbReference type="Proteomes" id="UP000682134"/>
    </source>
</evidence>
<keyword evidence="1" id="KW-1133">Transmembrane helix</keyword>
<dbReference type="EMBL" id="JAGIYQ010000006">
    <property type="protein sequence ID" value="MBP0725684.1"/>
    <property type="molecule type" value="Genomic_DNA"/>
</dbReference>
<dbReference type="AlphaFoldDB" id="A0A940NP08"/>
<sequence length="205" mass="23795">MKKQFVIYFFLGAGLLLFLLLFIHSEKEKRAYESYLSVVLVNKIVGISQSALYNLGILQDVIKTGKLTKVQAGELENGFNDIAMDTQDLRGMGEETDLLRDYDGNDVIQINSNYSFFLYRISIDHDEIKLTEEQIENLKKMEKLMQEYHKVVKDTFEITGKVGEKGVSSEFWELYREKGITDDYWIKLLKGYARVTDRSYSVILQ</sequence>
<reference evidence="2" key="1">
    <citation type="submission" date="2021-04" db="EMBL/GenBank/DDBJ databases">
        <title>Genome seq and assembly of Bacillus sp.</title>
        <authorList>
            <person name="Chhetri G."/>
        </authorList>
    </citation>
    <scope>NUCLEOTIDE SEQUENCE</scope>
    <source>
        <strain evidence="2">RG28</strain>
    </source>
</reference>
<name>A0A940NP08_9BACI</name>